<gene>
    <name evidence="1" type="ORF">ACMD2_14706</name>
</gene>
<comment type="caution">
    <text evidence="1">The sequence shown here is derived from an EMBL/GenBank/DDBJ whole genome shotgun (WGS) entry which is preliminary data.</text>
</comment>
<dbReference type="PANTHER" id="PTHR34062:SF1">
    <property type="entry name" value="NADH-UBIQUINONE OXIDOREDUCTASE 21KDA SUBUNIT N-TERMINAL DOMAIN-CONTAINING PROTEIN"/>
    <property type="match status" value="1"/>
</dbReference>
<dbReference type="AlphaFoldDB" id="A0A199UTI8"/>
<dbReference type="PANTHER" id="PTHR34062">
    <property type="entry name" value="OXIDOREDUCTASE 21 KDA SUBUNIT, PUTATIVE (AFU_ORTHOLOGUE AFUA_4G04750)-RELATED"/>
    <property type="match status" value="1"/>
</dbReference>
<name>A0A199UTI8_ANACO</name>
<evidence type="ECO:0000313" key="1">
    <source>
        <dbReference type="EMBL" id="OAY68079.1"/>
    </source>
</evidence>
<protein>
    <submittedName>
        <fullName evidence="1">Uncharacterized protein</fullName>
    </submittedName>
</protein>
<dbReference type="STRING" id="4615.A0A199UTI8"/>
<organism evidence="1 2">
    <name type="scientific">Ananas comosus</name>
    <name type="common">Pineapple</name>
    <name type="synonym">Ananas ananas</name>
    <dbReference type="NCBI Taxonomy" id="4615"/>
    <lineage>
        <taxon>Eukaryota</taxon>
        <taxon>Viridiplantae</taxon>
        <taxon>Streptophyta</taxon>
        <taxon>Embryophyta</taxon>
        <taxon>Tracheophyta</taxon>
        <taxon>Spermatophyta</taxon>
        <taxon>Magnoliopsida</taxon>
        <taxon>Liliopsida</taxon>
        <taxon>Poales</taxon>
        <taxon>Bromeliaceae</taxon>
        <taxon>Bromelioideae</taxon>
        <taxon>Ananas</taxon>
    </lineage>
</organism>
<reference evidence="1 2" key="1">
    <citation type="journal article" date="2016" name="DNA Res.">
        <title>The draft genome of MD-2 pineapple using hybrid error correction of long reads.</title>
        <authorList>
            <person name="Redwan R.M."/>
            <person name="Saidin A."/>
            <person name="Kumar S.V."/>
        </authorList>
    </citation>
    <scope>NUCLEOTIDE SEQUENCE [LARGE SCALE GENOMIC DNA]</scope>
    <source>
        <strain evidence="2">cv. MD2</strain>
        <tissue evidence="1">Leaf</tissue>
    </source>
</reference>
<dbReference type="Proteomes" id="UP000092600">
    <property type="component" value="Unassembled WGS sequence"/>
</dbReference>
<proteinExistence type="predicted"/>
<sequence length="64" mass="6997">MVSGVLIGIMGGFMYAYQNPAGRLMGFFSNDAEVTRYRKKYSAPSLPPPTPIIFSISSRSFDSA</sequence>
<evidence type="ECO:0000313" key="2">
    <source>
        <dbReference type="Proteomes" id="UP000092600"/>
    </source>
</evidence>
<accession>A0A199UTI8</accession>
<dbReference type="InterPro" id="IPR053229">
    <property type="entry name" value="NADH-Q_oxidrdct_subunit"/>
</dbReference>
<dbReference type="EMBL" id="LSRQ01005121">
    <property type="protein sequence ID" value="OAY68079.1"/>
    <property type="molecule type" value="Genomic_DNA"/>
</dbReference>